<feature type="region of interest" description="Disordered" evidence="1">
    <location>
        <begin position="81"/>
        <end position="103"/>
    </location>
</feature>
<evidence type="ECO:0000313" key="3">
    <source>
        <dbReference type="Proteomes" id="UP000316270"/>
    </source>
</evidence>
<dbReference type="InterPro" id="IPR031342">
    <property type="entry name" value="Mug163-like"/>
</dbReference>
<dbReference type="Pfam" id="PF17119">
    <property type="entry name" value="MMU163"/>
    <property type="match status" value="2"/>
</dbReference>
<gene>
    <name evidence="2" type="ORF">FKW77_006445</name>
</gene>
<dbReference type="EMBL" id="CP042200">
    <property type="protein sequence ID" value="QDS77022.1"/>
    <property type="molecule type" value="Genomic_DNA"/>
</dbReference>
<proteinExistence type="predicted"/>
<reference evidence="2 3" key="1">
    <citation type="submission" date="2019-07" db="EMBL/GenBank/DDBJ databases">
        <title>Finished genome of Venturia effusa.</title>
        <authorList>
            <person name="Young C.A."/>
            <person name="Cox M.P."/>
            <person name="Ganley A.R.D."/>
            <person name="David W.J."/>
        </authorList>
    </citation>
    <scope>NUCLEOTIDE SEQUENCE [LARGE SCALE GENOMIC DNA]</scope>
    <source>
        <strain evidence="3">albino</strain>
    </source>
</reference>
<organism evidence="2 3">
    <name type="scientific">Venturia effusa</name>
    <dbReference type="NCBI Taxonomy" id="50376"/>
    <lineage>
        <taxon>Eukaryota</taxon>
        <taxon>Fungi</taxon>
        <taxon>Dikarya</taxon>
        <taxon>Ascomycota</taxon>
        <taxon>Pezizomycotina</taxon>
        <taxon>Dothideomycetes</taxon>
        <taxon>Pleosporomycetidae</taxon>
        <taxon>Venturiales</taxon>
        <taxon>Venturiaceae</taxon>
        <taxon>Venturia</taxon>
    </lineage>
</organism>
<dbReference type="PANTHER" id="PTHR31094:SF2">
    <property type="entry name" value="RIKEN CDNA 2310061I04 GENE"/>
    <property type="match status" value="1"/>
</dbReference>
<dbReference type="AlphaFoldDB" id="A0A517LN05"/>
<evidence type="ECO:0000313" key="2">
    <source>
        <dbReference type="EMBL" id="QDS77022.1"/>
    </source>
</evidence>
<sequence>MLLRCSTTNITLLCLDRYMTTGRLMRRFKPTSLRRAQSLPQHQRPCLVHLDQPLPHGQQRNLANLHDKDSRSENLWFNATSPTYQVPTEGPGSGLDHPPPDKRKLKLGKTIRILHERLPTLLASPLPQEILSPQISLRLFPSTHPHLPTVTGRIAYTAALWTSPVAWGRVPVVGNVKLIITSERMVKNSASLNSGDERLIVRWKTCGKTKASRGVGAQVDKITEWLGSKDEEGDDEFCGLFLFEFDSEGRILTHTIEHVQEGDNWNSAPKVISVTDWLLGKAWRKKEPEAGLALGYCEVEDDVHQRRNEDLRRKDGTR</sequence>
<dbReference type="STRING" id="50376.A0A517LN05"/>
<evidence type="ECO:0000256" key="1">
    <source>
        <dbReference type="SAM" id="MobiDB-lite"/>
    </source>
</evidence>
<dbReference type="OrthoDB" id="5329385at2759"/>
<dbReference type="Proteomes" id="UP000316270">
    <property type="component" value="Chromosome 16"/>
</dbReference>
<name>A0A517LN05_9PEZI</name>
<protein>
    <submittedName>
        <fullName evidence="2">Uncharacterized protein</fullName>
    </submittedName>
</protein>
<accession>A0A517LN05</accession>
<dbReference type="InterPro" id="IPR018790">
    <property type="entry name" value="DUF2358"/>
</dbReference>
<dbReference type="PANTHER" id="PTHR31094">
    <property type="entry name" value="RIKEN CDNA 2310061I04 GENE"/>
    <property type="match status" value="1"/>
</dbReference>
<keyword evidence="3" id="KW-1185">Reference proteome</keyword>